<dbReference type="Pfam" id="PF00034">
    <property type="entry name" value="Cytochrom_C"/>
    <property type="match status" value="2"/>
</dbReference>
<keyword evidence="2 6" id="KW-0349">Heme</keyword>
<dbReference type="GO" id="GO:0009055">
    <property type="term" value="F:electron transfer activity"/>
    <property type="evidence" value="ECO:0007669"/>
    <property type="project" value="InterPro"/>
</dbReference>
<name>A0A857JF89_9ALTE</name>
<feature type="domain" description="Cytochrome c" evidence="8">
    <location>
        <begin position="16"/>
        <end position="107"/>
    </location>
</feature>
<dbReference type="InterPro" id="IPR050597">
    <property type="entry name" value="Cytochrome_c_Oxidase_Subunit"/>
</dbReference>
<keyword evidence="3 6" id="KW-0479">Metal-binding</keyword>
<dbReference type="InterPro" id="IPR036909">
    <property type="entry name" value="Cyt_c-like_dom_sf"/>
</dbReference>
<evidence type="ECO:0000256" key="6">
    <source>
        <dbReference type="PROSITE-ProRule" id="PRU00433"/>
    </source>
</evidence>
<dbReference type="GO" id="GO:0046872">
    <property type="term" value="F:metal ion binding"/>
    <property type="evidence" value="ECO:0007669"/>
    <property type="project" value="UniProtKB-KW"/>
</dbReference>
<evidence type="ECO:0000256" key="4">
    <source>
        <dbReference type="ARBA" id="ARBA00022982"/>
    </source>
</evidence>
<evidence type="ECO:0000313" key="10">
    <source>
        <dbReference type="Proteomes" id="UP000464524"/>
    </source>
</evidence>
<dbReference type="AlphaFoldDB" id="A0A857JF89"/>
<proteinExistence type="predicted"/>
<sequence>MSLKSTLFILLFAGTASMVRASEVPTPAGLEYCTVCHGSQLKGNANIKAPRLGGLSKWYIERQLNNFKQGIRGAHTSDVTGSEMQAMTRHLTPSDISAIANWIGKTESPAPEPTIHGDIEAGKNLYQGCAACHGVNGAGNQAMGAPRLKGINDWYLLTQINHFRAGIRGSDQKDVYGQQMKAAVSMVQSDPDAVNLAAYISQLK</sequence>
<keyword evidence="10" id="KW-1185">Reference proteome</keyword>
<keyword evidence="4" id="KW-0249">Electron transport</keyword>
<feature type="domain" description="Cytochrome c" evidence="8">
    <location>
        <begin position="117"/>
        <end position="204"/>
    </location>
</feature>
<keyword evidence="7" id="KW-0732">Signal</keyword>
<dbReference type="Gene3D" id="1.10.760.10">
    <property type="entry name" value="Cytochrome c-like domain"/>
    <property type="match status" value="2"/>
</dbReference>
<organism evidence="9 10">
    <name type="scientific">Paraglaciecola mesophila</name>
    <dbReference type="NCBI Taxonomy" id="197222"/>
    <lineage>
        <taxon>Bacteria</taxon>
        <taxon>Pseudomonadati</taxon>
        <taxon>Pseudomonadota</taxon>
        <taxon>Gammaproteobacteria</taxon>
        <taxon>Alteromonadales</taxon>
        <taxon>Alteromonadaceae</taxon>
        <taxon>Paraglaciecola</taxon>
    </lineage>
</organism>
<evidence type="ECO:0000256" key="5">
    <source>
        <dbReference type="ARBA" id="ARBA00023004"/>
    </source>
</evidence>
<dbReference type="EMBL" id="CP047656">
    <property type="protein sequence ID" value="QHJ10679.1"/>
    <property type="molecule type" value="Genomic_DNA"/>
</dbReference>
<dbReference type="GO" id="GO:0020037">
    <property type="term" value="F:heme binding"/>
    <property type="evidence" value="ECO:0007669"/>
    <property type="project" value="InterPro"/>
</dbReference>
<dbReference type="SUPFAM" id="SSF46626">
    <property type="entry name" value="Cytochrome c"/>
    <property type="match status" value="2"/>
</dbReference>
<protein>
    <submittedName>
        <fullName evidence="9">Cytochrome c4</fullName>
    </submittedName>
</protein>
<keyword evidence="5 6" id="KW-0408">Iron</keyword>
<evidence type="ECO:0000256" key="7">
    <source>
        <dbReference type="SAM" id="SignalP"/>
    </source>
</evidence>
<dbReference type="InterPro" id="IPR009056">
    <property type="entry name" value="Cyt_c-like_dom"/>
</dbReference>
<dbReference type="PANTHER" id="PTHR33751:SF9">
    <property type="entry name" value="CYTOCHROME C4"/>
    <property type="match status" value="1"/>
</dbReference>
<evidence type="ECO:0000259" key="8">
    <source>
        <dbReference type="PROSITE" id="PS51007"/>
    </source>
</evidence>
<evidence type="ECO:0000256" key="3">
    <source>
        <dbReference type="ARBA" id="ARBA00022723"/>
    </source>
</evidence>
<dbReference type="OrthoDB" id="9773456at2"/>
<evidence type="ECO:0000256" key="2">
    <source>
        <dbReference type="ARBA" id="ARBA00022617"/>
    </source>
</evidence>
<feature type="signal peptide" evidence="7">
    <location>
        <begin position="1"/>
        <end position="21"/>
    </location>
</feature>
<reference evidence="9 10" key="1">
    <citation type="submission" date="2019-12" db="EMBL/GenBank/DDBJ databases">
        <title>Genome sequencing and assembly of endphytes of Porphyra tenera.</title>
        <authorList>
            <person name="Park J.M."/>
            <person name="Shin R."/>
            <person name="Jo S.H."/>
        </authorList>
    </citation>
    <scope>NUCLEOTIDE SEQUENCE [LARGE SCALE GENOMIC DNA]</scope>
    <source>
        <strain evidence="9 10">GPM4</strain>
    </source>
</reference>
<feature type="chain" id="PRO_5032635863" evidence="7">
    <location>
        <begin position="22"/>
        <end position="204"/>
    </location>
</feature>
<dbReference type="PROSITE" id="PS51007">
    <property type="entry name" value="CYTC"/>
    <property type="match status" value="2"/>
</dbReference>
<dbReference type="Proteomes" id="UP000464524">
    <property type="component" value="Chromosome"/>
</dbReference>
<dbReference type="RefSeq" id="WP_160178527.1">
    <property type="nucleotide sequence ID" value="NZ_CP047656.1"/>
</dbReference>
<evidence type="ECO:0000256" key="1">
    <source>
        <dbReference type="ARBA" id="ARBA00022448"/>
    </source>
</evidence>
<accession>A0A857JF89</accession>
<dbReference type="PANTHER" id="PTHR33751">
    <property type="entry name" value="CBB3-TYPE CYTOCHROME C OXIDASE SUBUNIT FIXP"/>
    <property type="match status" value="1"/>
</dbReference>
<dbReference type="KEGG" id="pmes:FX988_00899"/>
<keyword evidence="1" id="KW-0813">Transport</keyword>
<gene>
    <name evidence="9" type="ORF">FX988_00899</name>
</gene>
<evidence type="ECO:0000313" key="9">
    <source>
        <dbReference type="EMBL" id="QHJ10679.1"/>
    </source>
</evidence>